<dbReference type="PANTHER" id="PTHR46066">
    <property type="entry name" value="CHITINASE DOMAIN-CONTAINING PROTEIN 1 FAMILY MEMBER"/>
    <property type="match status" value="1"/>
</dbReference>
<dbReference type="InterPro" id="IPR017853">
    <property type="entry name" value="GH"/>
</dbReference>
<evidence type="ECO:0000256" key="5">
    <source>
        <dbReference type="ARBA" id="ARBA00022729"/>
    </source>
</evidence>
<evidence type="ECO:0000256" key="7">
    <source>
        <dbReference type="ARBA" id="ARBA00040976"/>
    </source>
</evidence>
<dbReference type="FunFam" id="3.20.20.80:FF:000028">
    <property type="entry name" value="Chitinase domain-containing protein 1"/>
    <property type="match status" value="1"/>
</dbReference>
<dbReference type="SUPFAM" id="SSF51445">
    <property type="entry name" value="(Trans)glycosidases"/>
    <property type="match status" value="1"/>
</dbReference>
<keyword evidence="5 8" id="KW-0732">Signal</keyword>
<evidence type="ECO:0000256" key="1">
    <source>
        <dbReference type="ARBA" id="ARBA00004371"/>
    </source>
</evidence>
<dbReference type="GO" id="GO:0008061">
    <property type="term" value="F:chitin binding"/>
    <property type="evidence" value="ECO:0007669"/>
    <property type="project" value="InterPro"/>
</dbReference>
<evidence type="ECO:0000256" key="6">
    <source>
        <dbReference type="ARBA" id="ARBA00023228"/>
    </source>
</evidence>
<organism evidence="10">
    <name type="scientific">Culicoides sonorensis</name>
    <name type="common">Biting midge</name>
    <dbReference type="NCBI Taxonomy" id="179676"/>
    <lineage>
        <taxon>Eukaryota</taxon>
        <taxon>Metazoa</taxon>
        <taxon>Ecdysozoa</taxon>
        <taxon>Arthropoda</taxon>
        <taxon>Hexapoda</taxon>
        <taxon>Insecta</taxon>
        <taxon>Pterygota</taxon>
        <taxon>Neoptera</taxon>
        <taxon>Endopterygota</taxon>
        <taxon>Diptera</taxon>
        <taxon>Nematocera</taxon>
        <taxon>Chironomoidea</taxon>
        <taxon>Ceratopogonidae</taxon>
        <taxon>Ceratopogoninae</taxon>
        <taxon>Culicoides</taxon>
        <taxon>Monoculicoides</taxon>
    </lineage>
</organism>
<dbReference type="PANTHER" id="PTHR46066:SF2">
    <property type="entry name" value="CHITINASE DOMAIN-CONTAINING PROTEIN 1"/>
    <property type="match status" value="1"/>
</dbReference>
<dbReference type="Gene3D" id="3.20.20.80">
    <property type="entry name" value="Glycosidases"/>
    <property type="match status" value="1"/>
</dbReference>
<dbReference type="FunFam" id="3.10.50.10:FF:000002">
    <property type="entry name" value="Chitinase domain-containing protein 1"/>
    <property type="match status" value="1"/>
</dbReference>
<accession>A0A336M8I1</accession>
<dbReference type="InterPro" id="IPR029070">
    <property type="entry name" value="Chitinase_insertion_sf"/>
</dbReference>
<comment type="similarity">
    <text evidence="3">Belongs to the glycosyl hydrolase 18 family.</text>
</comment>
<dbReference type="Gene3D" id="3.10.50.10">
    <property type="match status" value="1"/>
</dbReference>
<evidence type="ECO:0000256" key="3">
    <source>
        <dbReference type="ARBA" id="ARBA00009336"/>
    </source>
</evidence>
<evidence type="ECO:0000259" key="9">
    <source>
        <dbReference type="PROSITE" id="PS51910"/>
    </source>
</evidence>
<evidence type="ECO:0000313" key="10">
    <source>
        <dbReference type="EMBL" id="SSX26350.1"/>
    </source>
</evidence>
<sequence length="394" mass="45338">MINRIFCGIVLLQILLIIDATLSPPGNNKKSKSKEKEIKIKTGPIYSTSVYDRGLVEDDQPLAKTIIQESGAYCKNTKERHFQSTVLGYLTPWNRKGYEVAKVFGSKFDVISPVWLQIIRLGDLKYEVRGLHDVVDLKTADNPETKILPRVLFDKFTDQDFSKLLSYKNERNIVAKLIVDTCKKHKFDGIVLEFWSSLSARADDQHLLTLVIEIAQSMKYDNLQFILVVPPSRKETVELFTPEHFEKLYPHVNGFSLMTYDYSSYQHPGPNAPIDWVRNAVEFICPDSTPNLAEKRSKILLGLNFYGNDFTPEGGKPIIGHEYIELLKNVKGRLRFDDRDIENYFEIKTNTGRHMVFYPTLHSINERLNLARELGTGISIWEIGQGLDYFYDLF</sequence>
<evidence type="ECO:0000256" key="4">
    <source>
        <dbReference type="ARBA" id="ARBA00022525"/>
    </source>
</evidence>
<feature type="signal peptide" evidence="8">
    <location>
        <begin position="1"/>
        <end position="20"/>
    </location>
</feature>
<dbReference type="AlphaFoldDB" id="A0A336M8I1"/>
<dbReference type="GO" id="GO:0005764">
    <property type="term" value="C:lysosome"/>
    <property type="evidence" value="ECO:0007669"/>
    <property type="project" value="UniProtKB-SubCell"/>
</dbReference>
<keyword evidence="6" id="KW-0458">Lysosome</keyword>
<dbReference type="OMA" id="YSINERI"/>
<dbReference type="EMBL" id="UFQT01000670">
    <property type="protein sequence ID" value="SSX26350.1"/>
    <property type="molecule type" value="Genomic_DNA"/>
</dbReference>
<dbReference type="GO" id="GO:0070492">
    <property type="term" value="F:oligosaccharide binding"/>
    <property type="evidence" value="ECO:0007669"/>
    <property type="project" value="TreeGrafter"/>
</dbReference>
<dbReference type="CDD" id="cd02876">
    <property type="entry name" value="GH18_SI-CLP"/>
    <property type="match status" value="1"/>
</dbReference>
<dbReference type="GO" id="GO:0012505">
    <property type="term" value="C:endomembrane system"/>
    <property type="evidence" value="ECO:0007669"/>
    <property type="project" value="TreeGrafter"/>
</dbReference>
<feature type="domain" description="GH18" evidence="9">
    <location>
        <begin position="84"/>
        <end position="394"/>
    </location>
</feature>
<dbReference type="GO" id="GO:0005576">
    <property type="term" value="C:extracellular region"/>
    <property type="evidence" value="ECO:0007669"/>
    <property type="project" value="UniProtKB-SubCell"/>
</dbReference>
<dbReference type="InterPro" id="IPR001223">
    <property type="entry name" value="Glyco_hydro18_cat"/>
</dbReference>
<keyword evidence="4" id="KW-0964">Secreted</keyword>
<dbReference type="PROSITE" id="PS51910">
    <property type="entry name" value="GH18_2"/>
    <property type="match status" value="1"/>
</dbReference>
<comment type="subcellular location">
    <subcellularLocation>
        <location evidence="1">Lysosome</location>
    </subcellularLocation>
    <subcellularLocation>
        <location evidence="2">Secreted</location>
    </subcellularLocation>
</comment>
<dbReference type="SMART" id="SM00636">
    <property type="entry name" value="Glyco_18"/>
    <property type="match status" value="1"/>
</dbReference>
<evidence type="ECO:0000256" key="8">
    <source>
        <dbReference type="SAM" id="SignalP"/>
    </source>
</evidence>
<dbReference type="Pfam" id="PF00704">
    <property type="entry name" value="Glyco_hydro_18"/>
    <property type="match status" value="1"/>
</dbReference>
<dbReference type="InterPro" id="IPR011583">
    <property type="entry name" value="Chitinase_II/V-like_cat"/>
</dbReference>
<name>A0A336M8I1_CULSO</name>
<dbReference type="VEuPathDB" id="VectorBase:CSON013345"/>
<proteinExistence type="inferred from homology"/>
<feature type="chain" id="PRO_5016361430" description="Chitinase domain-containing protein 1" evidence="8">
    <location>
        <begin position="21"/>
        <end position="394"/>
    </location>
</feature>
<protein>
    <recommendedName>
        <fullName evidence="7">Chitinase domain-containing protein 1</fullName>
    </recommendedName>
</protein>
<reference evidence="10" key="1">
    <citation type="submission" date="2018-07" db="EMBL/GenBank/DDBJ databases">
        <authorList>
            <person name="Quirk P.G."/>
            <person name="Krulwich T.A."/>
        </authorList>
    </citation>
    <scope>NUCLEOTIDE SEQUENCE</scope>
</reference>
<evidence type="ECO:0000256" key="2">
    <source>
        <dbReference type="ARBA" id="ARBA00004613"/>
    </source>
</evidence>
<gene>
    <name evidence="10" type="primary">CSON013345</name>
</gene>
<dbReference type="GO" id="GO:0005975">
    <property type="term" value="P:carbohydrate metabolic process"/>
    <property type="evidence" value="ECO:0007669"/>
    <property type="project" value="InterPro"/>
</dbReference>